<dbReference type="AlphaFoldDB" id="A0A6B9ZKQ0"/>
<dbReference type="InterPro" id="IPR020103">
    <property type="entry name" value="PsdUridine_synth_cat_dom_sf"/>
</dbReference>
<feature type="domain" description="tRNA pseudouridylate synthase B C-terminal" evidence="7">
    <location>
        <begin position="182"/>
        <end position="222"/>
    </location>
</feature>
<dbReference type="Pfam" id="PF01509">
    <property type="entry name" value="TruB_N"/>
    <property type="match status" value="1"/>
</dbReference>
<evidence type="ECO:0000313" key="8">
    <source>
        <dbReference type="EMBL" id="QHS62497.1"/>
    </source>
</evidence>
<dbReference type="SUPFAM" id="SSF55120">
    <property type="entry name" value="Pseudouridine synthase"/>
    <property type="match status" value="1"/>
</dbReference>
<feature type="domain" description="Pseudouridine synthase II N-terminal" evidence="6">
    <location>
        <begin position="37"/>
        <end position="181"/>
    </location>
</feature>
<evidence type="ECO:0000256" key="4">
    <source>
        <dbReference type="ARBA" id="ARBA00023235"/>
    </source>
</evidence>
<evidence type="ECO:0000259" key="6">
    <source>
        <dbReference type="Pfam" id="PF01509"/>
    </source>
</evidence>
<evidence type="ECO:0000256" key="2">
    <source>
        <dbReference type="ARBA" id="ARBA00005642"/>
    </source>
</evidence>
<dbReference type="Gene3D" id="3.30.2350.10">
    <property type="entry name" value="Pseudouridine synthase"/>
    <property type="match status" value="1"/>
</dbReference>
<comment type="similarity">
    <text evidence="2 5">Belongs to the pseudouridine synthase TruB family. Type 1 subfamily.</text>
</comment>
<protein>
    <recommendedName>
        <fullName evidence="5">tRNA pseudouridine synthase B</fullName>
        <ecNumber evidence="5">5.4.99.25</ecNumber>
    </recommendedName>
    <alternativeName>
        <fullName evidence="5">tRNA pseudouridine(55) synthase</fullName>
        <shortName evidence="5">Psi55 synthase</shortName>
    </alternativeName>
    <alternativeName>
        <fullName evidence="5">tRNA pseudouridylate synthase</fullName>
    </alternativeName>
    <alternativeName>
        <fullName evidence="5">tRNA-uridine isomerase</fullName>
    </alternativeName>
</protein>
<dbReference type="InterPro" id="IPR032819">
    <property type="entry name" value="TruB_C"/>
</dbReference>
<dbReference type="RefSeq" id="WP_162334132.1">
    <property type="nucleotide sequence ID" value="NZ_CP048113.1"/>
</dbReference>
<dbReference type="GO" id="GO:1990481">
    <property type="term" value="P:mRNA pseudouridine synthesis"/>
    <property type="evidence" value="ECO:0007669"/>
    <property type="project" value="TreeGrafter"/>
</dbReference>
<name>A0A6B9ZKQ0_9BACT</name>
<evidence type="ECO:0000256" key="1">
    <source>
        <dbReference type="ARBA" id="ARBA00000385"/>
    </source>
</evidence>
<dbReference type="Proteomes" id="UP000476411">
    <property type="component" value="Chromosome"/>
</dbReference>
<feature type="active site" description="Nucleophile" evidence="5">
    <location>
        <position position="48"/>
    </location>
</feature>
<comment type="catalytic activity">
    <reaction evidence="1 5">
        <text>uridine(55) in tRNA = pseudouridine(55) in tRNA</text>
        <dbReference type="Rhea" id="RHEA:42532"/>
        <dbReference type="Rhea" id="RHEA-COMP:10101"/>
        <dbReference type="Rhea" id="RHEA-COMP:10102"/>
        <dbReference type="ChEBI" id="CHEBI:65314"/>
        <dbReference type="ChEBI" id="CHEBI:65315"/>
        <dbReference type="EC" id="5.4.99.25"/>
    </reaction>
</comment>
<organism evidence="8 9">
    <name type="scientific">Chitinophaga agri</name>
    <dbReference type="NCBI Taxonomy" id="2703787"/>
    <lineage>
        <taxon>Bacteria</taxon>
        <taxon>Pseudomonadati</taxon>
        <taxon>Bacteroidota</taxon>
        <taxon>Chitinophagia</taxon>
        <taxon>Chitinophagales</taxon>
        <taxon>Chitinophagaceae</taxon>
        <taxon>Chitinophaga</taxon>
    </lineage>
</organism>
<dbReference type="EMBL" id="CP048113">
    <property type="protein sequence ID" value="QHS62497.1"/>
    <property type="molecule type" value="Genomic_DNA"/>
</dbReference>
<evidence type="ECO:0000256" key="3">
    <source>
        <dbReference type="ARBA" id="ARBA00022694"/>
    </source>
</evidence>
<evidence type="ECO:0000259" key="7">
    <source>
        <dbReference type="Pfam" id="PF16198"/>
    </source>
</evidence>
<dbReference type="HAMAP" id="MF_01080">
    <property type="entry name" value="TruB_bact"/>
    <property type="match status" value="1"/>
</dbReference>
<dbReference type="GO" id="GO:0160148">
    <property type="term" value="F:tRNA pseudouridine(55) synthase activity"/>
    <property type="evidence" value="ECO:0007669"/>
    <property type="project" value="UniProtKB-EC"/>
</dbReference>
<dbReference type="KEGG" id="chih:GWR21_23775"/>
<proteinExistence type="inferred from homology"/>
<dbReference type="InterPro" id="IPR014780">
    <property type="entry name" value="tRNA_psdUridine_synth_TruB"/>
</dbReference>
<evidence type="ECO:0000313" key="9">
    <source>
        <dbReference type="Proteomes" id="UP000476411"/>
    </source>
</evidence>
<reference evidence="8 9" key="1">
    <citation type="submission" date="2020-01" db="EMBL/GenBank/DDBJ databases">
        <title>Complete genome sequence of Chitinophaga sp. H33E-04 isolated from quinoa roots.</title>
        <authorList>
            <person name="Weon H.-Y."/>
            <person name="Lee S.A."/>
        </authorList>
    </citation>
    <scope>NUCLEOTIDE SEQUENCE [LARGE SCALE GENOMIC DNA]</scope>
    <source>
        <strain evidence="8 9">H33E-04</strain>
    </source>
</reference>
<dbReference type="NCBIfam" id="TIGR00431">
    <property type="entry name" value="TruB"/>
    <property type="match status" value="1"/>
</dbReference>
<keyword evidence="9" id="KW-1185">Reference proteome</keyword>
<dbReference type="CDD" id="cd02573">
    <property type="entry name" value="PseudoU_synth_EcTruB"/>
    <property type="match status" value="1"/>
</dbReference>
<keyword evidence="3 5" id="KW-0819">tRNA processing</keyword>
<keyword evidence="4 5" id="KW-0413">Isomerase</keyword>
<dbReference type="InterPro" id="IPR002501">
    <property type="entry name" value="PsdUridine_synth_N"/>
</dbReference>
<dbReference type="PANTHER" id="PTHR13767:SF2">
    <property type="entry name" value="PSEUDOURIDYLATE SYNTHASE TRUB1"/>
    <property type="match status" value="1"/>
</dbReference>
<dbReference type="Pfam" id="PF16198">
    <property type="entry name" value="TruB_C_2"/>
    <property type="match status" value="1"/>
</dbReference>
<sequence length="233" mass="26160">MNQTAEKNIYEEGQVILINKPLTWTSFDVVRKIRNTTKAKTGHAGTLDPLATGLLICCTGKMTKKINEYQAQEKEYTGTFTIGAVTPTYDLESEPTDFKSIDGITEQMIHEVTKQFLGEQQQLPPIHSAIKQNGKPIYELARKGVEVKVEPRTVFIKEFEITAIEMPVIHFRVVCSTGTYIRSLSNDFGAALGVGGYMSSLCRTRIGDFKLENAWEMDKFIEEVGKGKVKEQQ</sequence>
<dbReference type="PANTHER" id="PTHR13767">
    <property type="entry name" value="TRNA-PSEUDOURIDINE SYNTHASE"/>
    <property type="match status" value="1"/>
</dbReference>
<dbReference type="GO" id="GO:0031119">
    <property type="term" value="P:tRNA pseudouridine synthesis"/>
    <property type="evidence" value="ECO:0007669"/>
    <property type="project" value="UniProtKB-UniRule"/>
</dbReference>
<dbReference type="GO" id="GO:0003723">
    <property type="term" value="F:RNA binding"/>
    <property type="evidence" value="ECO:0007669"/>
    <property type="project" value="InterPro"/>
</dbReference>
<accession>A0A6B9ZKQ0</accession>
<evidence type="ECO:0000256" key="5">
    <source>
        <dbReference type="HAMAP-Rule" id="MF_01080"/>
    </source>
</evidence>
<comment type="function">
    <text evidence="5">Responsible for synthesis of pseudouridine from uracil-55 in the psi GC loop of transfer RNAs.</text>
</comment>
<gene>
    <name evidence="5 8" type="primary">truB</name>
    <name evidence="8" type="ORF">GWR21_23775</name>
</gene>
<dbReference type="EC" id="5.4.99.25" evidence="5"/>